<dbReference type="InterPro" id="IPR003439">
    <property type="entry name" value="ABC_transporter-like_ATP-bd"/>
</dbReference>
<evidence type="ECO:0000256" key="2">
    <source>
        <dbReference type="ARBA" id="ARBA00005417"/>
    </source>
</evidence>
<dbReference type="Proteomes" id="UP000073604">
    <property type="component" value="Chromosome"/>
</dbReference>
<dbReference type="PROSITE" id="PS00211">
    <property type="entry name" value="ABC_TRANSPORTER_1"/>
    <property type="match status" value="1"/>
</dbReference>
<dbReference type="STRING" id="53952.A0127_09030"/>
<evidence type="ECO:0000256" key="6">
    <source>
        <dbReference type="ARBA" id="ARBA00022840"/>
    </source>
</evidence>
<dbReference type="InterPro" id="IPR017871">
    <property type="entry name" value="ABC_transporter-like_CS"/>
</dbReference>
<dbReference type="RefSeq" id="WP_062390509.1">
    <property type="nucleotide sequence ID" value="NZ_CP014750.1"/>
</dbReference>
<dbReference type="GeneID" id="27140688"/>
<keyword evidence="4" id="KW-1003">Cell membrane</keyword>
<accession>A0A142CWZ3</accession>
<evidence type="ECO:0000256" key="7">
    <source>
        <dbReference type="ARBA" id="ARBA00022967"/>
    </source>
</evidence>
<keyword evidence="5" id="KW-0547">Nucleotide-binding</keyword>
<keyword evidence="8" id="KW-0472">Membrane</keyword>
<dbReference type="EMBL" id="CP014750">
    <property type="protein sequence ID" value="AMQ19295.1"/>
    <property type="molecule type" value="Genomic_DNA"/>
</dbReference>
<dbReference type="GO" id="GO:0016887">
    <property type="term" value="F:ATP hydrolysis activity"/>
    <property type="evidence" value="ECO:0007669"/>
    <property type="project" value="InterPro"/>
</dbReference>
<dbReference type="SUPFAM" id="SSF52540">
    <property type="entry name" value="P-loop containing nucleoside triphosphate hydrolases"/>
    <property type="match status" value="1"/>
</dbReference>
<evidence type="ECO:0000256" key="5">
    <source>
        <dbReference type="ARBA" id="ARBA00022741"/>
    </source>
</evidence>
<dbReference type="GO" id="GO:0005524">
    <property type="term" value="F:ATP binding"/>
    <property type="evidence" value="ECO:0007669"/>
    <property type="project" value="UniProtKB-KW"/>
</dbReference>
<sequence>MKVLEVRNLRFQYPRSKEPALNGVNLSVRKGEMVGIIGPSGSGKSTLVLTFNGIIPHSIRGEFSGEVLVRDPSTGEELRTLETPVSKLSTIVGLVLQNPESQLFNMTVEDEVAFALENLGLLREEIEERVSWALEIVGLEGKREEFPPNLSGGEKQRLAIASVLAMKAPIIVMDEPTSQLDPGGKKEVENVILRLRREGVTVIIVEHDSRFLFRNADRIVVLKDGGVFLEGKPREVARRVEELLGLGVKLPHSLILSHRLGLPPLLSPEEFQPRVTHQR</sequence>
<evidence type="ECO:0000259" key="10">
    <source>
        <dbReference type="PROSITE" id="PS50893"/>
    </source>
</evidence>
<evidence type="ECO:0000256" key="4">
    <source>
        <dbReference type="ARBA" id="ARBA00022475"/>
    </source>
</evidence>
<gene>
    <name evidence="11" type="ORF">A0127_09030</name>
</gene>
<organism evidence="11 12">
    <name type="scientific">Thermococcus peptonophilus</name>
    <dbReference type="NCBI Taxonomy" id="53952"/>
    <lineage>
        <taxon>Archaea</taxon>
        <taxon>Methanobacteriati</taxon>
        <taxon>Methanobacteriota</taxon>
        <taxon>Thermococci</taxon>
        <taxon>Thermococcales</taxon>
        <taxon>Thermococcaceae</taxon>
        <taxon>Thermococcus</taxon>
    </lineage>
</organism>
<dbReference type="InterPro" id="IPR003593">
    <property type="entry name" value="AAA+_ATPase"/>
</dbReference>
<reference evidence="12" key="1">
    <citation type="submission" date="2016-03" db="EMBL/GenBank/DDBJ databases">
        <authorList>
            <person name="Oger P.M."/>
        </authorList>
    </citation>
    <scope>NUCLEOTIDE SEQUENCE [LARGE SCALE GENOMIC DNA]</scope>
    <source>
        <strain evidence="12">OG-1</strain>
    </source>
</reference>
<evidence type="ECO:0000256" key="9">
    <source>
        <dbReference type="ARBA" id="ARBA00025157"/>
    </source>
</evidence>
<dbReference type="PANTHER" id="PTHR43553">
    <property type="entry name" value="HEAVY METAL TRANSPORTER"/>
    <property type="match status" value="1"/>
</dbReference>
<comment type="subcellular location">
    <subcellularLocation>
        <location evidence="1">Cell membrane</location>
    </subcellularLocation>
</comment>
<dbReference type="KEGG" id="tpep:A0127_09030"/>
<dbReference type="InterPro" id="IPR050095">
    <property type="entry name" value="ECF_ABC_transporter_ATP-bd"/>
</dbReference>
<proteinExistence type="inferred from homology"/>
<evidence type="ECO:0000256" key="1">
    <source>
        <dbReference type="ARBA" id="ARBA00004236"/>
    </source>
</evidence>
<dbReference type="SMART" id="SM00382">
    <property type="entry name" value="AAA"/>
    <property type="match status" value="1"/>
</dbReference>
<comment type="function">
    <text evidence="9">Probably part of an ABC transporter complex. Responsible for energy coupling to the transport system.</text>
</comment>
<keyword evidence="7" id="KW-1278">Translocase</keyword>
<dbReference type="Gene3D" id="3.40.50.300">
    <property type="entry name" value="P-loop containing nucleotide triphosphate hydrolases"/>
    <property type="match status" value="1"/>
</dbReference>
<dbReference type="FunFam" id="3.40.50.300:FF:000224">
    <property type="entry name" value="Energy-coupling factor transporter ATP-binding protein EcfA"/>
    <property type="match status" value="1"/>
</dbReference>
<dbReference type="AlphaFoldDB" id="A0A142CWZ3"/>
<evidence type="ECO:0000256" key="8">
    <source>
        <dbReference type="ARBA" id="ARBA00023136"/>
    </source>
</evidence>
<dbReference type="GO" id="GO:0042626">
    <property type="term" value="F:ATPase-coupled transmembrane transporter activity"/>
    <property type="evidence" value="ECO:0007669"/>
    <property type="project" value="TreeGrafter"/>
</dbReference>
<keyword evidence="6 11" id="KW-0067">ATP-binding</keyword>
<comment type="similarity">
    <text evidence="2">Belongs to the ABC transporter superfamily.</text>
</comment>
<keyword evidence="3" id="KW-0813">Transport</keyword>
<evidence type="ECO:0000256" key="3">
    <source>
        <dbReference type="ARBA" id="ARBA00022448"/>
    </source>
</evidence>
<dbReference type="GO" id="GO:0043190">
    <property type="term" value="C:ATP-binding cassette (ABC) transporter complex"/>
    <property type="evidence" value="ECO:0007669"/>
    <property type="project" value="TreeGrafter"/>
</dbReference>
<dbReference type="InterPro" id="IPR027417">
    <property type="entry name" value="P-loop_NTPase"/>
</dbReference>
<dbReference type="Pfam" id="PF00005">
    <property type="entry name" value="ABC_tran"/>
    <property type="match status" value="1"/>
</dbReference>
<dbReference type="PROSITE" id="PS50893">
    <property type="entry name" value="ABC_TRANSPORTER_2"/>
    <property type="match status" value="1"/>
</dbReference>
<dbReference type="InterPro" id="IPR015856">
    <property type="entry name" value="ABC_transpr_CbiO/EcfA_su"/>
</dbReference>
<protein>
    <submittedName>
        <fullName evidence="11">Energy-coupling factor ABC transporter ATP-binding protein</fullName>
    </submittedName>
</protein>
<feature type="domain" description="ABC transporter" evidence="10">
    <location>
        <begin position="4"/>
        <end position="249"/>
    </location>
</feature>
<dbReference type="PANTHER" id="PTHR43553:SF21">
    <property type="entry name" value="ABC TRANSPORTER ATP-BINDING PROTEIN MA_1418-RELATED"/>
    <property type="match status" value="1"/>
</dbReference>
<keyword evidence="12" id="KW-1185">Reference proteome</keyword>
<dbReference type="OrthoDB" id="18209at2157"/>
<evidence type="ECO:0000313" key="12">
    <source>
        <dbReference type="Proteomes" id="UP000073604"/>
    </source>
</evidence>
<dbReference type="CDD" id="cd03225">
    <property type="entry name" value="ABC_cobalt_CbiO_domain1"/>
    <property type="match status" value="1"/>
</dbReference>
<evidence type="ECO:0000313" key="11">
    <source>
        <dbReference type="EMBL" id="AMQ19295.1"/>
    </source>
</evidence>
<name>A0A142CWZ3_9EURY</name>